<comment type="subcellular location">
    <subcellularLocation>
        <location evidence="1">Cell membrane</location>
        <topology evidence="1">Multi-pass membrane protein</topology>
    </subcellularLocation>
</comment>
<sequence length="411" mass="44219">MPLMTMRKEETPAGAKSTVLASFLHFDMCFTIWVLLGSLSIPITQSMGLNPFLQTLMVATPTLSGSLMRIPMGFLGDRFGGRRVGILMLVFLFIPLTLGWLVNINFPTLLCVGLMLGVGGSSFSVALPLASRWYPPSKQGIVMGISAAGNIGVVFANLLAPTLAKAYGWHLVFGITMIPLAVILLAFTLLAKNNPDFIRAPEQTRYATVLAKGDLWWLCLLYCITFGGFVGLGTFLPQFFHNQYKLTAINAGYITALATFMGSTFRPLGGYLSDKFGGVRALTCVLLLVVITYAIAAFLLPLAYMAPLLVLGVLFLGMGNGCVFQLVPQRFRLEIGIVTGIVGAFGGVGGFVLPLILGSFKQTSGSYATGWLVLAGLALLALIMLRLLVVTQHSWRTTRATTVAPAPEYQV</sequence>
<dbReference type="PANTHER" id="PTHR23515">
    <property type="entry name" value="HIGH-AFFINITY NITRATE TRANSPORTER 2.3"/>
    <property type="match status" value="1"/>
</dbReference>
<dbReference type="PROSITE" id="PS50850">
    <property type="entry name" value="MFS"/>
    <property type="match status" value="1"/>
</dbReference>
<dbReference type="InterPro" id="IPR036259">
    <property type="entry name" value="MFS_trans_sf"/>
</dbReference>
<evidence type="ECO:0000313" key="9">
    <source>
        <dbReference type="EMBL" id="GCF10612.1"/>
    </source>
</evidence>
<feature type="transmembrane region" description="Helical" evidence="7">
    <location>
        <begin position="141"/>
        <end position="160"/>
    </location>
</feature>
<comment type="caution">
    <text evidence="9">The sequence shown here is derived from an EMBL/GenBank/DDBJ whole genome shotgun (WGS) entry which is preliminary data.</text>
</comment>
<dbReference type="SUPFAM" id="SSF103473">
    <property type="entry name" value="MFS general substrate transporter"/>
    <property type="match status" value="1"/>
</dbReference>
<dbReference type="Gene3D" id="1.20.1250.20">
    <property type="entry name" value="MFS general substrate transporter like domains"/>
    <property type="match status" value="2"/>
</dbReference>
<dbReference type="InterPro" id="IPR020846">
    <property type="entry name" value="MFS_dom"/>
</dbReference>
<evidence type="ECO:0000256" key="3">
    <source>
        <dbReference type="ARBA" id="ARBA00022692"/>
    </source>
</evidence>
<evidence type="ECO:0000256" key="2">
    <source>
        <dbReference type="ARBA" id="ARBA00008432"/>
    </source>
</evidence>
<dbReference type="EMBL" id="BIXY01000077">
    <property type="protein sequence ID" value="GCF10612.1"/>
    <property type="molecule type" value="Genomic_DNA"/>
</dbReference>
<dbReference type="InterPro" id="IPR011701">
    <property type="entry name" value="MFS"/>
</dbReference>
<evidence type="ECO:0000256" key="1">
    <source>
        <dbReference type="ARBA" id="ARBA00004651"/>
    </source>
</evidence>
<evidence type="ECO:0000256" key="7">
    <source>
        <dbReference type="SAM" id="Phobius"/>
    </source>
</evidence>
<keyword evidence="6 7" id="KW-0472">Membrane</keyword>
<dbReference type="Proteomes" id="UP000322530">
    <property type="component" value="Unassembled WGS sequence"/>
</dbReference>
<proteinExistence type="inferred from homology"/>
<evidence type="ECO:0000256" key="4">
    <source>
        <dbReference type="ARBA" id="ARBA00022989"/>
    </source>
</evidence>
<reference evidence="9 10" key="1">
    <citation type="submission" date="2019-01" db="EMBL/GenBank/DDBJ databases">
        <title>Draft genome sequence of Dictyobacter sp. Uno17.</title>
        <authorList>
            <person name="Wang C.M."/>
            <person name="Zheng Y."/>
            <person name="Sakai Y."/>
            <person name="Abe K."/>
            <person name="Yokota A."/>
            <person name="Yabe S."/>
        </authorList>
    </citation>
    <scope>NUCLEOTIDE SEQUENCE [LARGE SCALE GENOMIC DNA]</scope>
    <source>
        <strain evidence="9 10">Uno17</strain>
    </source>
</reference>
<feature type="transmembrane region" description="Helical" evidence="7">
    <location>
        <begin position="20"/>
        <end position="41"/>
    </location>
</feature>
<accession>A0A5A5TH22</accession>
<evidence type="ECO:0000313" key="10">
    <source>
        <dbReference type="Proteomes" id="UP000322530"/>
    </source>
</evidence>
<keyword evidence="10" id="KW-1185">Reference proteome</keyword>
<feature type="transmembrane region" description="Helical" evidence="7">
    <location>
        <begin position="166"/>
        <end position="190"/>
    </location>
</feature>
<feature type="domain" description="Major facilitator superfamily (MFS) profile" evidence="8">
    <location>
        <begin position="17"/>
        <end position="393"/>
    </location>
</feature>
<feature type="transmembrane region" description="Helical" evidence="7">
    <location>
        <begin position="302"/>
        <end position="323"/>
    </location>
</feature>
<evidence type="ECO:0000256" key="6">
    <source>
        <dbReference type="ARBA" id="ARBA00023136"/>
    </source>
</evidence>
<evidence type="ECO:0000259" key="8">
    <source>
        <dbReference type="PROSITE" id="PS50850"/>
    </source>
</evidence>
<dbReference type="RefSeq" id="WP_149403488.1">
    <property type="nucleotide sequence ID" value="NZ_BIXY01000077.1"/>
</dbReference>
<keyword evidence="4 7" id="KW-1133">Transmembrane helix</keyword>
<dbReference type="OrthoDB" id="9773404at2"/>
<dbReference type="GO" id="GO:0015112">
    <property type="term" value="F:nitrate transmembrane transporter activity"/>
    <property type="evidence" value="ECO:0007669"/>
    <property type="project" value="InterPro"/>
</dbReference>
<dbReference type="GO" id="GO:0042128">
    <property type="term" value="P:nitrate assimilation"/>
    <property type="evidence" value="ECO:0007669"/>
    <property type="project" value="UniProtKB-KW"/>
</dbReference>
<feature type="transmembrane region" description="Helical" evidence="7">
    <location>
        <begin position="335"/>
        <end position="357"/>
    </location>
</feature>
<feature type="transmembrane region" description="Helical" evidence="7">
    <location>
        <begin position="369"/>
        <end position="389"/>
    </location>
</feature>
<name>A0A5A5TH22_9CHLR</name>
<protein>
    <submittedName>
        <fullName evidence="9">Nitrate transporter</fullName>
    </submittedName>
</protein>
<keyword evidence="3 7" id="KW-0812">Transmembrane</keyword>
<dbReference type="Pfam" id="PF07690">
    <property type="entry name" value="MFS_1"/>
    <property type="match status" value="1"/>
</dbReference>
<organism evidence="9 10">
    <name type="scientific">Dictyobacter arantiisoli</name>
    <dbReference type="NCBI Taxonomy" id="2014874"/>
    <lineage>
        <taxon>Bacteria</taxon>
        <taxon>Bacillati</taxon>
        <taxon>Chloroflexota</taxon>
        <taxon>Ktedonobacteria</taxon>
        <taxon>Ktedonobacterales</taxon>
        <taxon>Dictyobacteraceae</taxon>
        <taxon>Dictyobacter</taxon>
    </lineage>
</organism>
<gene>
    <name evidence="9" type="primary">nasA_1</name>
    <name evidence="9" type="ORF">KDI_41760</name>
</gene>
<feature type="transmembrane region" description="Helical" evidence="7">
    <location>
        <begin position="53"/>
        <end position="72"/>
    </location>
</feature>
<dbReference type="AlphaFoldDB" id="A0A5A5TH22"/>
<feature type="transmembrane region" description="Helical" evidence="7">
    <location>
        <begin position="84"/>
        <end position="101"/>
    </location>
</feature>
<evidence type="ECO:0000256" key="5">
    <source>
        <dbReference type="ARBA" id="ARBA00023063"/>
    </source>
</evidence>
<feature type="transmembrane region" description="Helical" evidence="7">
    <location>
        <begin position="107"/>
        <end position="129"/>
    </location>
</feature>
<dbReference type="GO" id="GO:0005886">
    <property type="term" value="C:plasma membrane"/>
    <property type="evidence" value="ECO:0007669"/>
    <property type="project" value="UniProtKB-SubCell"/>
</dbReference>
<comment type="similarity">
    <text evidence="2">Belongs to the major facilitator superfamily. Nitrate/nitrite porter (TC 2.A.1.8) family.</text>
</comment>
<dbReference type="InterPro" id="IPR044772">
    <property type="entry name" value="NO3_transporter"/>
</dbReference>
<feature type="transmembrane region" description="Helical" evidence="7">
    <location>
        <begin position="215"/>
        <end position="240"/>
    </location>
</feature>
<feature type="transmembrane region" description="Helical" evidence="7">
    <location>
        <begin position="277"/>
        <end position="296"/>
    </location>
</feature>
<feature type="transmembrane region" description="Helical" evidence="7">
    <location>
        <begin position="246"/>
        <end position="265"/>
    </location>
</feature>
<keyword evidence="5" id="KW-0534">Nitrate assimilation</keyword>